<protein>
    <submittedName>
        <fullName evidence="1">Uncharacterized protein</fullName>
    </submittedName>
</protein>
<keyword evidence="2" id="KW-1185">Reference proteome</keyword>
<dbReference type="EMBL" id="JAYKXN010000003">
    <property type="protein sequence ID" value="KAK7301476.1"/>
    <property type="molecule type" value="Genomic_DNA"/>
</dbReference>
<sequence length="98" mass="11602">MVVVSAMKRKGMVKTQRRKKIWNKGKEMMARGGVQWWTKQREEWTRGARDRENKGLRKCPRETILATLRFSTTRVTSSPRMGGSQKEELWRHLDDVLL</sequence>
<evidence type="ECO:0000313" key="1">
    <source>
        <dbReference type="EMBL" id="KAK7301476.1"/>
    </source>
</evidence>
<name>A0AAN9PKD9_CLITE</name>
<dbReference type="Proteomes" id="UP001359559">
    <property type="component" value="Unassembled WGS sequence"/>
</dbReference>
<reference evidence="1 2" key="1">
    <citation type="submission" date="2024-01" db="EMBL/GenBank/DDBJ databases">
        <title>The genomes of 5 underutilized Papilionoideae crops provide insights into root nodulation and disease resistance.</title>
        <authorList>
            <person name="Yuan L."/>
        </authorList>
    </citation>
    <scope>NUCLEOTIDE SEQUENCE [LARGE SCALE GENOMIC DNA]</scope>
    <source>
        <strain evidence="1">LY-2023</strain>
        <tissue evidence="1">Leaf</tissue>
    </source>
</reference>
<organism evidence="1 2">
    <name type="scientific">Clitoria ternatea</name>
    <name type="common">Butterfly pea</name>
    <dbReference type="NCBI Taxonomy" id="43366"/>
    <lineage>
        <taxon>Eukaryota</taxon>
        <taxon>Viridiplantae</taxon>
        <taxon>Streptophyta</taxon>
        <taxon>Embryophyta</taxon>
        <taxon>Tracheophyta</taxon>
        <taxon>Spermatophyta</taxon>
        <taxon>Magnoliopsida</taxon>
        <taxon>eudicotyledons</taxon>
        <taxon>Gunneridae</taxon>
        <taxon>Pentapetalae</taxon>
        <taxon>rosids</taxon>
        <taxon>fabids</taxon>
        <taxon>Fabales</taxon>
        <taxon>Fabaceae</taxon>
        <taxon>Papilionoideae</taxon>
        <taxon>50 kb inversion clade</taxon>
        <taxon>NPAAA clade</taxon>
        <taxon>indigoferoid/millettioid clade</taxon>
        <taxon>Phaseoleae</taxon>
        <taxon>Clitoria</taxon>
    </lineage>
</organism>
<dbReference type="AlphaFoldDB" id="A0AAN9PKD9"/>
<accession>A0AAN9PKD9</accession>
<gene>
    <name evidence="1" type="ORF">RJT34_12341</name>
</gene>
<evidence type="ECO:0000313" key="2">
    <source>
        <dbReference type="Proteomes" id="UP001359559"/>
    </source>
</evidence>
<proteinExistence type="predicted"/>
<comment type="caution">
    <text evidence="1">The sequence shown here is derived from an EMBL/GenBank/DDBJ whole genome shotgun (WGS) entry which is preliminary data.</text>
</comment>